<sequence>MELEIVEPTLMAGDLQPENRTLIYSITVSVIAAPDLLRGNRTSVHARLGPHPMEIAHVAPQDGATISSGALLRDGSVPLDGIQDPAASASPKGVSPPAIPRAAAGSGPEREASVWASPLADRAHHASAFSVGSLAQAIIPCAPRINEMVVAVLRKAQHDNFEDENTSEGIKANPDGPNAEPVVPSTIRVQDEPDCTADTLAGSDPTSQPSSMVEASTWSPNLEAAWSSEDPITTPPKSRFLD</sequence>
<evidence type="ECO:0000313" key="2">
    <source>
        <dbReference type="EMBL" id="OEL28276.1"/>
    </source>
</evidence>
<protein>
    <submittedName>
        <fullName evidence="2">Uncharacterized protein</fullName>
    </submittedName>
</protein>
<evidence type="ECO:0000313" key="3">
    <source>
        <dbReference type="Proteomes" id="UP000095767"/>
    </source>
</evidence>
<name>A0A1E5VT29_9POAL</name>
<feature type="region of interest" description="Disordered" evidence="1">
    <location>
        <begin position="79"/>
        <end position="110"/>
    </location>
</feature>
<gene>
    <name evidence="2" type="ORF">BAE44_0010705</name>
</gene>
<dbReference type="EMBL" id="LWDX02030392">
    <property type="protein sequence ID" value="OEL28276.1"/>
    <property type="molecule type" value="Genomic_DNA"/>
</dbReference>
<keyword evidence="3" id="KW-1185">Reference proteome</keyword>
<feature type="region of interest" description="Disordered" evidence="1">
    <location>
        <begin position="161"/>
        <end position="242"/>
    </location>
</feature>
<dbReference type="AlphaFoldDB" id="A0A1E5VT29"/>
<dbReference type="Proteomes" id="UP000095767">
    <property type="component" value="Unassembled WGS sequence"/>
</dbReference>
<proteinExistence type="predicted"/>
<feature type="compositionally biased region" description="Polar residues" evidence="1">
    <location>
        <begin position="204"/>
        <end position="220"/>
    </location>
</feature>
<accession>A0A1E5VT29</accession>
<reference evidence="2 3" key="1">
    <citation type="submission" date="2016-09" db="EMBL/GenBank/DDBJ databases">
        <title>The draft genome of Dichanthelium oligosanthes: A C3 panicoid grass species.</title>
        <authorList>
            <person name="Studer A.J."/>
            <person name="Schnable J.C."/>
            <person name="Brutnell T.P."/>
        </authorList>
    </citation>
    <scope>NUCLEOTIDE SEQUENCE [LARGE SCALE GENOMIC DNA]</scope>
    <source>
        <strain evidence="3">cv. Kellogg 1175</strain>
        <tissue evidence="2">Leaf</tissue>
    </source>
</reference>
<evidence type="ECO:0000256" key="1">
    <source>
        <dbReference type="SAM" id="MobiDB-lite"/>
    </source>
</evidence>
<comment type="caution">
    <text evidence="2">The sequence shown here is derived from an EMBL/GenBank/DDBJ whole genome shotgun (WGS) entry which is preliminary data.</text>
</comment>
<organism evidence="2 3">
    <name type="scientific">Dichanthelium oligosanthes</name>
    <dbReference type="NCBI Taxonomy" id="888268"/>
    <lineage>
        <taxon>Eukaryota</taxon>
        <taxon>Viridiplantae</taxon>
        <taxon>Streptophyta</taxon>
        <taxon>Embryophyta</taxon>
        <taxon>Tracheophyta</taxon>
        <taxon>Spermatophyta</taxon>
        <taxon>Magnoliopsida</taxon>
        <taxon>Liliopsida</taxon>
        <taxon>Poales</taxon>
        <taxon>Poaceae</taxon>
        <taxon>PACMAD clade</taxon>
        <taxon>Panicoideae</taxon>
        <taxon>Panicodae</taxon>
        <taxon>Paniceae</taxon>
        <taxon>Dichantheliinae</taxon>
        <taxon>Dichanthelium</taxon>
    </lineage>
</organism>